<reference evidence="4 5" key="1">
    <citation type="submission" date="2016-10" db="EMBL/GenBank/DDBJ databases">
        <authorList>
            <person name="de Groot N.N."/>
        </authorList>
    </citation>
    <scope>NUCLEOTIDE SEQUENCE [LARGE SCALE GENOMIC DNA]</scope>
    <source>
        <strain evidence="4 5">DSM 43357</strain>
    </source>
</reference>
<dbReference type="GO" id="GO:0071949">
    <property type="term" value="F:FAD binding"/>
    <property type="evidence" value="ECO:0007669"/>
    <property type="project" value="InterPro"/>
</dbReference>
<sequence length="399" mass="43318">MKTVAVIGAGVAGPTVAMALQLAGFEPVVYESHPTDSDGVGAFVILHVNGIDALRAIGADKCLDGLGFDTPQMRFRSGTGRSLGVAGTGLPLADGTVGRTIRRADLCGALRDEALRRGIRFEYGRRLVEAEDEDGGVVAVFEDGTRRASELLIGADGIKSRVRSLIDPTAPPARYIPNLYISGYARAGVVDARPGEYQMVFGRRCFFGYTVAPGGEVWWFANPPYPNEPGPNELRALGDAHWRTTLAELLSVDPGPARKIVEATEHELVAWPFHDIPTVSRWHRDRVIIIGDAAHATSPAAGQGASMAIEDSVELGRCLRDLPDARQAFRAYEGLRRARVERVVETGAKWSTFKSVGPVTRMIRDLVMPIMLKHYAGDGGASLGWMHHHHIEWDERVPA</sequence>
<evidence type="ECO:0000259" key="3">
    <source>
        <dbReference type="Pfam" id="PF01494"/>
    </source>
</evidence>
<dbReference type="SUPFAM" id="SSF51905">
    <property type="entry name" value="FAD/NAD(P)-binding domain"/>
    <property type="match status" value="1"/>
</dbReference>
<accession>A0A1H8CB78</accession>
<keyword evidence="2" id="KW-0503">Monooxygenase</keyword>
<dbReference type="OrthoDB" id="9782160at2"/>
<dbReference type="PANTHER" id="PTHR13789:SF309">
    <property type="entry name" value="PUTATIVE (AFU_ORTHOLOGUE AFUA_6G14510)-RELATED"/>
    <property type="match status" value="1"/>
</dbReference>
<evidence type="ECO:0000313" key="5">
    <source>
        <dbReference type="Proteomes" id="UP000198953"/>
    </source>
</evidence>
<gene>
    <name evidence="4" type="ORF">SAMN05660976_06339</name>
</gene>
<dbReference type="InterPro" id="IPR050493">
    <property type="entry name" value="FAD-dep_Monooxygenase_BioMet"/>
</dbReference>
<keyword evidence="1" id="KW-0560">Oxidoreductase</keyword>
<dbReference type="Gene3D" id="3.50.50.60">
    <property type="entry name" value="FAD/NAD(P)-binding domain"/>
    <property type="match status" value="1"/>
</dbReference>
<proteinExistence type="predicted"/>
<dbReference type="Proteomes" id="UP000198953">
    <property type="component" value="Unassembled WGS sequence"/>
</dbReference>
<organism evidence="4 5">
    <name type="scientific">Nonomuraea pusilla</name>
    <dbReference type="NCBI Taxonomy" id="46177"/>
    <lineage>
        <taxon>Bacteria</taxon>
        <taxon>Bacillati</taxon>
        <taxon>Actinomycetota</taxon>
        <taxon>Actinomycetes</taxon>
        <taxon>Streptosporangiales</taxon>
        <taxon>Streptosporangiaceae</taxon>
        <taxon>Nonomuraea</taxon>
    </lineage>
</organism>
<name>A0A1H8CB78_9ACTN</name>
<dbReference type="AlphaFoldDB" id="A0A1H8CB78"/>
<evidence type="ECO:0000256" key="1">
    <source>
        <dbReference type="ARBA" id="ARBA00023002"/>
    </source>
</evidence>
<protein>
    <submittedName>
        <fullName evidence="4">2-polyprenyl-6-methoxyphenol hydroxylase</fullName>
    </submittedName>
</protein>
<dbReference type="EMBL" id="FOBF01000019">
    <property type="protein sequence ID" value="SEM92315.1"/>
    <property type="molecule type" value="Genomic_DNA"/>
</dbReference>
<evidence type="ECO:0000313" key="4">
    <source>
        <dbReference type="EMBL" id="SEM92315.1"/>
    </source>
</evidence>
<dbReference type="PANTHER" id="PTHR13789">
    <property type="entry name" value="MONOOXYGENASE"/>
    <property type="match status" value="1"/>
</dbReference>
<dbReference type="InterPro" id="IPR036188">
    <property type="entry name" value="FAD/NAD-bd_sf"/>
</dbReference>
<dbReference type="GO" id="GO:0004497">
    <property type="term" value="F:monooxygenase activity"/>
    <property type="evidence" value="ECO:0007669"/>
    <property type="project" value="UniProtKB-KW"/>
</dbReference>
<dbReference type="STRING" id="46177.SAMN05660976_06339"/>
<dbReference type="PRINTS" id="PR00420">
    <property type="entry name" value="RNGMNOXGNASE"/>
</dbReference>
<evidence type="ECO:0000256" key="2">
    <source>
        <dbReference type="ARBA" id="ARBA00023033"/>
    </source>
</evidence>
<feature type="domain" description="FAD-binding" evidence="3">
    <location>
        <begin position="3"/>
        <end position="345"/>
    </location>
</feature>
<keyword evidence="5" id="KW-1185">Reference proteome</keyword>
<dbReference type="RefSeq" id="WP_091104247.1">
    <property type="nucleotide sequence ID" value="NZ_FOBF01000019.1"/>
</dbReference>
<dbReference type="Pfam" id="PF01494">
    <property type="entry name" value="FAD_binding_3"/>
    <property type="match status" value="1"/>
</dbReference>
<dbReference type="InterPro" id="IPR002938">
    <property type="entry name" value="FAD-bd"/>
</dbReference>